<keyword evidence="4" id="KW-1185">Reference proteome</keyword>
<protein>
    <submittedName>
        <fullName evidence="3">VWA containing CoxE family protein</fullName>
    </submittedName>
</protein>
<reference evidence="3 4" key="1">
    <citation type="submission" date="2007-08" db="EMBL/GenBank/DDBJ databases">
        <title>Complete sequence of Roseiflexus castenholzii DSM 13941.</title>
        <authorList>
            <consortium name="US DOE Joint Genome Institute"/>
            <person name="Copeland A."/>
            <person name="Lucas S."/>
            <person name="Lapidus A."/>
            <person name="Barry K."/>
            <person name="Glavina del Rio T."/>
            <person name="Dalin E."/>
            <person name="Tice H."/>
            <person name="Pitluck S."/>
            <person name="Thompson L.S."/>
            <person name="Brettin T."/>
            <person name="Bruce D."/>
            <person name="Detter J.C."/>
            <person name="Han C."/>
            <person name="Tapia R."/>
            <person name="Schmutz J."/>
            <person name="Larimer F."/>
            <person name="Land M."/>
            <person name="Hauser L."/>
            <person name="Kyrpides N."/>
            <person name="Mikhailova N."/>
            <person name="Bryant D.A."/>
            <person name="Hanada S."/>
            <person name="Tsukatani Y."/>
            <person name="Richardson P."/>
        </authorList>
    </citation>
    <scope>NUCLEOTIDE SEQUENCE [LARGE SCALE GENOMIC DNA]</scope>
    <source>
        <strain evidence="4">DSM 13941 / HLO8</strain>
    </source>
</reference>
<dbReference type="CDD" id="cd00198">
    <property type="entry name" value="vWFA"/>
    <property type="match status" value="1"/>
</dbReference>
<dbReference type="SUPFAM" id="SSF53300">
    <property type="entry name" value="vWA-like"/>
    <property type="match status" value="1"/>
</dbReference>
<feature type="compositionally biased region" description="Basic and acidic residues" evidence="1">
    <location>
        <begin position="111"/>
        <end position="128"/>
    </location>
</feature>
<dbReference type="OrthoDB" id="9790469at2"/>
<dbReference type="PANTHER" id="PTHR39338:SF6">
    <property type="entry name" value="BLL5662 PROTEIN"/>
    <property type="match status" value="1"/>
</dbReference>
<proteinExistence type="predicted"/>
<dbReference type="Gene3D" id="3.40.50.410">
    <property type="entry name" value="von Willebrand factor, type A domain"/>
    <property type="match status" value="1"/>
</dbReference>
<evidence type="ECO:0000256" key="1">
    <source>
        <dbReference type="SAM" id="MobiDB-lite"/>
    </source>
</evidence>
<organism evidence="3 4">
    <name type="scientific">Roseiflexus castenholzii (strain DSM 13941 / HLO8)</name>
    <dbReference type="NCBI Taxonomy" id="383372"/>
    <lineage>
        <taxon>Bacteria</taxon>
        <taxon>Bacillati</taxon>
        <taxon>Chloroflexota</taxon>
        <taxon>Chloroflexia</taxon>
        <taxon>Chloroflexales</taxon>
        <taxon>Roseiflexineae</taxon>
        <taxon>Roseiflexaceae</taxon>
        <taxon>Roseiflexus</taxon>
    </lineage>
</organism>
<gene>
    <name evidence="3" type="ordered locus">Rcas_1453</name>
</gene>
<evidence type="ECO:0000259" key="2">
    <source>
        <dbReference type="SMART" id="SM00327"/>
    </source>
</evidence>
<dbReference type="InterPro" id="IPR008912">
    <property type="entry name" value="Uncharacterised_CoxE"/>
</dbReference>
<dbReference type="KEGG" id="rca:Rcas_1453"/>
<dbReference type="EMBL" id="CP000804">
    <property type="protein sequence ID" value="ABU57548.1"/>
    <property type="molecule type" value="Genomic_DNA"/>
</dbReference>
<feature type="domain" description="VWFA" evidence="2">
    <location>
        <begin position="214"/>
        <end position="380"/>
    </location>
</feature>
<evidence type="ECO:0000313" key="3">
    <source>
        <dbReference type="EMBL" id="ABU57548.1"/>
    </source>
</evidence>
<dbReference type="eggNOG" id="COG3552">
    <property type="taxonomic scope" value="Bacteria"/>
</dbReference>
<dbReference type="STRING" id="383372.Rcas_1453"/>
<dbReference type="RefSeq" id="WP_012119976.1">
    <property type="nucleotide sequence ID" value="NC_009767.1"/>
</dbReference>
<accession>A7NJ78</accession>
<dbReference type="Proteomes" id="UP000000263">
    <property type="component" value="Chromosome"/>
</dbReference>
<sequence>MDEFETLVPHGNLMTHVVAFAHLLRNTGIKVSVEQTIDLVRALEHVPIMSRNDFRAAARCTLVCRREDLPVFDAAFDFYWRTQSGFDPLMLAIPVVKTPPKPLRLPRRPRGQGDGHKEPDRHEEQQEEKVGFTLTFTAAETLRTKDFGNFTYEEVQACKELLRTLEWRIEPRRTRRRRSANRPGVIDMRRLLRRNLRYGGEPIELTFREPRYRQRPLVVLCDISGSMDRYSRILLQFVHTISNGLRDVEAFVFGTRLTRITRLLRERDIDEAIAAVSKQVVDWSGGTRIGDAVRHFNYSWSRRVLGRGPVVLLISDGWDRGDPQVLAREMARLQRSCYRLIWLNPLLGNPRYQPLTQGMQAALPFIDDFLPVHNLISLEQLGAKLAMLGARRPERRQNAGGRVIAQV</sequence>
<evidence type="ECO:0000313" key="4">
    <source>
        <dbReference type="Proteomes" id="UP000000263"/>
    </source>
</evidence>
<dbReference type="SMART" id="SM00327">
    <property type="entry name" value="VWA"/>
    <property type="match status" value="1"/>
</dbReference>
<dbReference type="PIRSF" id="PIRSF010256">
    <property type="entry name" value="CoxE_vWa"/>
    <property type="match status" value="1"/>
</dbReference>
<dbReference type="InterPro" id="IPR002035">
    <property type="entry name" value="VWF_A"/>
</dbReference>
<feature type="region of interest" description="Disordered" evidence="1">
    <location>
        <begin position="100"/>
        <end position="128"/>
    </location>
</feature>
<name>A7NJ78_ROSCS</name>
<dbReference type="AlphaFoldDB" id="A7NJ78"/>
<dbReference type="PANTHER" id="PTHR39338">
    <property type="entry name" value="BLL5662 PROTEIN-RELATED"/>
    <property type="match status" value="1"/>
</dbReference>
<dbReference type="HOGENOM" id="CLU_042261_0_1_0"/>
<dbReference type="InterPro" id="IPR011195">
    <property type="entry name" value="UCP010256"/>
</dbReference>
<dbReference type="Pfam" id="PF05762">
    <property type="entry name" value="VWA_CoxE"/>
    <property type="match status" value="1"/>
</dbReference>
<dbReference type="InterPro" id="IPR036465">
    <property type="entry name" value="vWFA_dom_sf"/>
</dbReference>